<accession>A0ABW6KEM2</accession>
<name>A0ABW6KEM2_9BACI</name>
<evidence type="ECO:0000256" key="1">
    <source>
        <dbReference type="SAM" id="SignalP"/>
    </source>
</evidence>
<protein>
    <submittedName>
        <fullName evidence="4">Glucosaminidase domain-containing protein</fullName>
    </submittedName>
</protein>
<dbReference type="EMBL" id="JBIACK010000004">
    <property type="protein sequence ID" value="MFE8701258.1"/>
    <property type="molecule type" value="Genomic_DNA"/>
</dbReference>
<dbReference type="EMBL" id="JBIACK010000004">
    <property type="protein sequence ID" value="MFE8700919.1"/>
    <property type="molecule type" value="Genomic_DNA"/>
</dbReference>
<keyword evidence="1" id="KW-0732">Signal</keyword>
<comment type="caution">
    <text evidence="4">The sequence shown here is derived from an EMBL/GenBank/DDBJ whole genome shotgun (WGS) entry which is preliminary data.</text>
</comment>
<feature type="domain" description="Mannosyl-glycoprotein endo-beta-N-acetylglucosamidase-like" evidence="2">
    <location>
        <begin position="120"/>
        <end position="189"/>
    </location>
</feature>
<evidence type="ECO:0000313" key="3">
    <source>
        <dbReference type="EMBL" id="MFE8700919.1"/>
    </source>
</evidence>
<reference evidence="4 5" key="1">
    <citation type="submission" date="2024-08" db="EMBL/GenBank/DDBJ databases">
        <title>Two novel Cytobacillus novel species.</title>
        <authorList>
            <person name="Liu G."/>
        </authorList>
    </citation>
    <scope>NUCLEOTIDE SEQUENCE [LARGE SCALE GENOMIC DNA]</scope>
    <source>
        <strain evidence="4 5">FJAT-54145</strain>
    </source>
</reference>
<organism evidence="4 5">
    <name type="scientific">Cytobacillus spartinae</name>
    <dbReference type="NCBI Taxonomy" id="3299023"/>
    <lineage>
        <taxon>Bacteria</taxon>
        <taxon>Bacillati</taxon>
        <taxon>Bacillota</taxon>
        <taxon>Bacilli</taxon>
        <taxon>Bacillales</taxon>
        <taxon>Bacillaceae</taxon>
        <taxon>Cytobacillus</taxon>
    </lineage>
</organism>
<sequence>MKKSWKSLAFSALALSFAFVTTSNVLASDMTSTSNPLEIEFLPEIGFEWKNLTPSQTPIFLPSSRVNAYESLMKYKLSLTGDTKTDVHKAYNVQNMSVITAEDLEQLFDGKLKGKGLKTIEVGQKYKIDPAFLAAIMMHESANGTSDAIHRLNNVGGIMYYEGGLRKFKSVDESIEELGALLDRLYLPNGKNTPETIQKWYCPVGASNDPTGLNVHWLKAVTYYWKEIRSYAVLNETDLPVVAQKD</sequence>
<gene>
    <name evidence="3" type="ORF">ACFYKX_09850</name>
    <name evidence="4" type="ORF">ACFYKX_11685</name>
</gene>
<proteinExistence type="predicted"/>
<dbReference type="InterPro" id="IPR002901">
    <property type="entry name" value="MGlyc_endo_b_GlcNAc-like_dom"/>
</dbReference>
<feature type="chain" id="PRO_5045033471" evidence="1">
    <location>
        <begin position="28"/>
        <end position="246"/>
    </location>
</feature>
<keyword evidence="5" id="KW-1185">Reference proteome</keyword>
<dbReference type="RefSeq" id="WP_389360578.1">
    <property type="nucleotide sequence ID" value="NZ_JBIACK010000004.1"/>
</dbReference>
<feature type="signal peptide" evidence="1">
    <location>
        <begin position="1"/>
        <end position="27"/>
    </location>
</feature>
<evidence type="ECO:0000313" key="4">
    <source>
        <dbReference type="EMBL" id="MFE8701258.1"/>
    </source>
</evidence>
<evidence type="ECO:0000259" key="2">
    <source>
        <dbReference type="Pfam" id="PF01832"/>
    </source>
</evidence>
<dbReference type="Pfam" id="PF01832">
    <property type="entry name" value="Glucosaminidase"/>
    <property type="match status" value="1"/>
</dbReference>
<dbReference type="Proteomes" id="UP001601059">
    <property type="component" value="Unassembled WGS sequence"/>
</dbReference>
<evidence type="ECO:0000313" key="5">
    <source>
        <dbReference type="Proteomes" id="UP001601059"/>
    </source>
</evidence>